<dbReference type="OrthoDB" id="6252479at2759"/>
<feature type="non-terminal residue" evidence="1">
    <location>
        <position position="83"/>
    </location>
</feature>
<evidence type="ECO:0000313" key="2">
    <source>
        <dbReference type="Proteomes" id="UP000194236"/>
    </source>
</evidence>
<dbReference type="EMBL" id="MUJZ01056572">
    <property type="protein sequence ID" value="OTF72359.1"/>
    <property type="molecule type" value="Genomic_DNA"/>
</dbReference>
<dbReference type="Proteomes" id="UP000194236">
    <property type="component" value="Unassembled WGS sequence"/>
</dbReference>
<comment type="caution">
    <text evidence="1">The sequence shown here is derived from an EMBL/GenBank/DDBJ whole genome shotgun (WGS) entry which is preliminary data.</text>
</comment>
<gene>
    <name evidence="1" type="ORF">BLA29_014317</name>
</gene>
<name>A0A1Y3AV54_EURMA</name>
<keyword evidence="2" id="KW-1185">Reference proteome</keyword>
<accession>A0A1Y3AV54</accession>
<protein>
    <submittedName>
        <fullName evidence="1">Uncharacterized protein</fullName>
    </submittedName>
</protein>
<sequence length="83" mass="9559">MHELIVTVSDGKFTAEAKVFITVKKLPISTLKFRQNRYQATIRENSSTLRTIIMPSIDGNKLHEHLIFRIMTPTNLFKIARTS</sequence>
<evidence type="ECO:0000313" key="1">
    <source>
        <dbReference type="EMBL" id="OTF72359.1"/>
    </source>
</evidence>
<dbReference type="AlphaFoldDB" id="A0A1Y3AV54"/>
<reference evidence="1 2" key="1">
    <citation type="submission" date="2017-03" db="EMBL/GenBank/DDBJ databases">
        <title>Genome Survey of Euroglyphus maynei.</title>
        <authorList>
            <person name="Arlian L.G."/>
            <person name="Morgan M.S."/>
            <person name="Rider S.D."/>
        </authorList>
    </citation>
    <scope>NUCLEOTIDE SEQUENCE [LARGE SCALE GENOMIC DNA]</scope>
    <source>
        <strain evidence="1">Arlian Lab</strain>
        <tissue evidence="1">Whole body</tissue>
    </source>
</reference>
<organism evidence="1 2">
    <name type="scientific">Euroglyphus maynei</name>
    <name type="common">Mayne's house dust mite</name>
    <dbReference type="NCBI Taxonomy" id="6958"/>
    <lineage>
        <taxon>Eukaryota</taxon>
        <taxon>Metazoa</taxon>
        <taxon>Ecdysozoa</taxon>
        <taxon>Arthropoda</taxon>
        <taxon>Chelicerata</taxon>
        <taxon>Arachnida</taxon>
        <taxon>Acari</taxon>
        <taxon>Acariformes</taxon>
        <taxon>Sarcoptiformes</taxon>
        <taxon>Astigmata</taxon>
        <taxon>Psoroptidia</taxon>
        <taxon>Analgoidea</taxon>
        <taxon>Pyroglyphidae</taxon>
        <taxon>Pyroglyphinae</taxon>
        <taxon>Euroglyphus</taxon>
    </lineage>
</organism>
<proteinExistence type="predicted"/>